<feature type="transmembrane region" description="Helical" evidence="1">
    <location>
        <begin position="76"/>
        <end position="96"/>
    </location>
</feature>
<evidence type="ECO:0000313" key="3">
    <source>
        <dbReference type="EMBL" id="SEL97053.1"/>
    </source>
</evidence>
<evidence type="ECO:0000256" key="1">
    <source>
        <dbReference type="SAM" id="Phobius"/>
    </source>
</evidence>
<feature type="chain" id="PRO_5011674557" description="Tryptophan-associated transmembrane protein (Trp_oprn_chp)" evidence="2">
    <location>
        <begin position="22"/>
        <end position="145"/>
    </location>
</feature>
<keyword evidence="1" id="KW-0472">Membrane</keyword>
<evidence type="ECO:0000256" key="2">
    <source>
        <dbReference type="SAM" id="SignalP"/>
    </source>
</evidence>
<keyword evidence="2" id="KW-0732">Signal</keyword>
<feature type="transmembrane region" description="Helical" evidence="1">
    <location>
        <begin position="45"/>
        <end position="64"/>
    </location>
</feature>
<keyword evidence="1" id="KW-1133">Transmembrane helix</keyword>
<evidence type="ECO:0008006" key="5">
    <source>
        <dbReference type="Google" id="ProtNLM"/>
    </source>
</evidence>
<evidence type="ECO:0000313" key="4">
    <source>
        <dbReference type="Proteomes" id="UP000198677"/>
    </source>
</evidence>
<dbReference type="Pfam" id="PF19733">
    <property type="entry name" value="DUF6223"/>
    <property type="match status" value="1"/>
</dbReference>
<organism evidence="3 4">
    <name type="scientific">Rhodococcus maanshanensis</name>
    <dbReference type="NCBI Taxonomy" id="183556"/>
    <lineage>
        <taxon>Bacteria</taxon>
        <taxon>Bacillati</taxon>
        <taxon>Actinomycetota</taxon>
        <taxon>Actinomycetes</taxon>
        <taxon>Mycobacteriales</taxon>
        <taxon>Nocardiaceae</taxon>
        <taxon>Rhodococcus</taxon>
    </lineage>
</organism>
<dbReference type="OrthoDB" id="4578878at2"/>
<feature type="transmembrane region" description="Helical" evidence="1">
    <location>
        <begin position="108"/>
        <end position="130"/>
    </location>
</feature>
<protein>
    <recommendedName>
        <fullName evidence="5">Tryptophan-associated transmembrane protein (Trp_oprn_chp)</fullName>
    </recommendedName>
</protein>
<gene>
    <name evidence="3" type="ORF">SAMN05444583_11884</name>
</gene>
<accession>A0A1H7UJ55</accession>
<dbReference type="EMBL" id="FOAW01000018">
    <property type="protein sequence ID" value="SEL97053.1"/>
    <property type="molecule type" value="Genomic_DNA"/>
</dbReference>
<keyword evidence="4" id="KW-1185">Reference proteome</keyword>
<feature type="signal peptide" evidence="2">
    <location>
        <begin position="1"/>
        <end position="21"/>
    </location>
</feature>
<sequence length="145" mass="13791">MSVRNLFAAAAAALLGGVALAAPALADVSVQSVAASDGMTSGRLGPTLTALVGFTAVVIGALALRSAGRIGSWGNGPVVALVTGLISVVVGGLFAVTADGGPGTGNGIVGAFAAVLFGLIGVLLGALALARNRRAGLTAANTNAR</sequence>
<dbReference type="InterPro" id="IPR045770">
    <property type="entry name" value="DUF6223"/>
</dbReference>
<reference evidence="4" key="1">
    <citation type="submission" date="2016-10" db="EMBL/GenBank/DDBJ databases">
        <authorList>
            <person name="Varghese N."/>
            <person name="Submissions S."/>
        </authorList>
    </citation>
    <scope>NUCLEOTIDE SEQUENCE [LARGE SCALE GENOMIC DNA]</scope>
    <source>
        <strain evidence="4">DSM 44675</strain>
    </source>
</reference>
<dbReference type="Proteomes" id="UP000198677">
    <property type="component" value="Unassembled WGS sequence"/>
</dbReference>
<keyword evidence="1" id="KW-0812">Transmembrane</keyword>
<name>A0A1H7UJ55_9NOCA</name>
<dbReference type="AlphaFoldDB" id="A0A1H7UJ55"/>
<dbReference type="RefSeq" id="WP_072752404.1">
    <property type="nucleotide sequence ID" value="NZ_FOAW01000018.1"/>
</dbReference>
<proteinExistence type="predicted"/>